<organism evidence="1 2">
    <name type="scientific">Paraglaciecola chathamensis S18K6</name>
    <dbReference type="NCBI Taxonomy" id="1127672"/>
    <lineage>
        <taxon>Bacteria</taxon>
        <taxon>Pseudomonadati</taxon>
        <taxon>Pseudomonadota</taxon>
        <taxon>Gammaproteobacteria</taxon>
        <taxon>Alteromonadales</taxon>
        <taxon>Alteromonadaceae</taxon>
        <taxon>Paraglaciecola</taxon>
    </lineage>
</organism>
<accession>A0AAV3UWG8</accession>
<proteinExistence type="predicted"/>
<dbReference type="EMBL" id="BAEM01000021">
    <property type="protein sequence ID" value="GAC09240.1"/>
    <property type="molecule type" value="Genomic_DNA"/>
</dbReference>
<sequence>MHISLIIDNSVYTTSRIDFQFRQSQRLPYDFIEYFIKSLTQKGTAPQKAKDKPNATLMLPIKCYVKNICHSKLRRLS</sequence>
<evidence type="ECO:0000313" key="1">
    <source>
        <dbReference type="EMBL" id="GAC09240.1"/>
    </source>
</evidence>
<name>A0AAV3UWG8_9ALTE</name>
<gene>
    <name evidence="1" type="ORF">GCHA_1279</name>
</gene>
<protein>
    <submittedName>
        <fullName evidence="1">Uncharacterized protein</fullName>
    </submittedName>
</protein>
<dbReference type="Proteomes" id="UP000006320">
    <property type="component" value="Unassembled WGS sequence"/>
</dbReference>
<comment type="caution">
    <text evidence="1">The sequence shown here is derived from an EMBL/GenBank/DDBJ whole genome shotgun (WGS) entry which is preliminary data.</text>
</comment>
<dbReference type="AlphaFoldDB" id="A0AAV3UWG8"/>
<reference evidence="1 2" key="1">
    <citation type="journal article" date="2017" name="Antonie Van Leeuwenhoek">
        <title>Rhizobium rhizosphaerae sp. nov., a novel species isolated from rice rhizosphere.</title>
        <authorList>
            <person name="Zhao J.J."/>
            <person name="Zhang J."/>
            <person name="Zhang R.J."/>
            <person name="Zhang C.W."/>
            <person name="Yin H.Q."/>
            <person name="Zhang X.X."/>
        </authorList>
    </citation>
    <scope>NUCLEOTIDE SEQUENCE [LARGE SCALE GENOMIC DNA]</scope>
    <source>
        <strain evidence="1 2">S18K6</strain>
    </source>
</reference>
<evidence type="ECO:0000313" key="2">
    <source>
        <dbReference type="Proteomes" id="UP000006320"/>
    </source>
</evidence>